<dbReference type="Gene3D" id="2.60.120.620">
    <property type="entry name" value="q2cbj1_9rhob like domain"/>
    <property type="match status" value="1"/>
</dbReference>
<dbReference type="GO" id="GO:0016706">
    <property type="term" value="F:2-oxoglutarate-dependent dioxygenase activity"/>
    <property type="evidence" value="ECO:0007669"/>
    <property type="project" value="UniProtKB-ARBA"/>
</dbReference>
<accession>A0A2W5TWF3</accession>
<dbReference type="SUPFAM" id="SSF51197">
    <property type="entry name" value="Clavaminate synthase-like"/>
    <property type="match status" value="1"/>
</dbReference>
<dbReference type="Proteomes" id="UP000249061">
    <property type="component" value="Unassembled WGS sequence"/>
</dbReference>
<dbReference type="AlphaFoldDB" id="A0A2W5TWF3"/>
<dbReference type="Pfam" id="PF05721">
    <property type="entry name" value="PhyH"/>
    <property type="match status" value="1"/>
</dbReference>
<keyword evidence="1" id="KW-0560">Oxidoreductase</keyword>
<proteinExistence type="predicted"/>
<gene>
    <name evidence="1" type="ORF">DI536_00720</name>
</gene>
<dbReference type="EMBL" id="QFQP01000001">
    <property type="protein sequence ID" value="PZR18437.1"/>
    <property type="molecule type" value="Genomic_DNA"/>
</dbReference>
<protein>
    <submittedName>
        <fullName evidence="1">Phytanoyl-CoA dioxygenase</fullName>
    </submittedName>
</protein>
<organism evidence="1 2">
    <name type="scientific">Archangium gephyra</name>
    <dbReference type="NCBI Taxonomy" id="48"/>
    <lineage>
        <taxon>Bacteria</taxon>
        <taxon>Pseudomonadati</taxon>
        <taxon>Myxococcota</taxon>
        <taxon>Myxococcia</taxon>
        <taxon>Myxococcales</taxon>
        <taxon>Cystobacterineae</taxon>
        <taxon>Archangiaceae</taxon>
        <taxon>Archangium</taxon>
    </lineage>
</organism>
<keyword evidence="1" id="KW-0223">Dioxygenase</keyword>
<comment type="caution">
    <text evidence="1">The sequence shown here is derived from an EMBL/GenBank/DDBJ whole genome shotgun (WGS) entry which is preliminary data.</text>
</comment>
<name>A0A2W5TWF3_9BACT</name>
<sequence length="216" mass="23173">MKLEDHGAALHPDVADVTALSAVLARLTPAAGLRLHAVPGLEDLVGRQSVLASIAADVIGRAARPVRAVFFDKTAESNWSLDWHQDRVIAVRARIETPGFGPWTVKAGLHHVAPPFDLLARMVTLRVHLDDVPPGNAPLRIAPGSHRLGRIAEADVPQVVARCGSFTCLAKRGDVWAYATPILHASSPTTSSGHRRVLQLDYSADRLPGALEWLGV</sequence>
<reference evidence="1 2" key="1">
    <citation type="submission" date="2017-08" db="EMBL/GenBank/DDBJ databases">
        <title>Infants hospitalized years apart are colonized by the same room-sourced microbial strains.</title>
        <authorList>
            <person name="Brooks B."/>
            <person name="Olm M.R."/>
            <person name="Firek B.A."/>
            <person name="Baker R."/>
            <person name="Thomas B.C."/>
            <person name="Morowitz M.J."/>
            <person name="Banfield J.F."/>
        </authorList>
    </citation>
    <scope>NUCLEOTIDE SEQUENCE [LARGE SCALE GENOMIC DNA]</scope>
    <source>
        <strain evidence="1">S2_003_000_R2_14</strain>
    </source>
</reference>
<evidence type="ECO:0000313" key="1">
    <source>
        <dbReference type="EMBL" id="PZR18437.1"/>
    </source>
</evidence>
<dbReference type="InterPro" id="IPR008775">
    <property type="entry name" value="Phytyl_CoA_dOase-like"/>
</dbReference>
<evidence type="ECO:0000313" key="2">
    <source>
        <dbReference type="Proteomes" id="UP000249061"/>
    </source>
</evidence>